<reference evidence="1 2" key="1">
    <citation type="submission" date="2022-05" db="EMBL/GenBank/DDBJ databases">
        <authorList>
            <consortium name="Genoscope - CEA"/>
            <person name="William W."/>
        </authorList>
    </citation>
    <scope>NUCLEOTIDE SEQUENCE [LARGE SCALE GENOMIC DNA]</scope>
</reference>
<accession>A0AAU9XJT8</accession>
<organism evidence="1 2">
    <name type="scientific">Pocillopora meandrina</name>
    <dbReference type="NCBI Taxonomy" id="46732"/>
    <lineage>
        <taxon>Eukaryota</taxon>
        <taxon>Metazoa</taxon>
        <taxon>Cnidaria</taxon>
        <taxon>Anthozoa</taxon>
        <taxon>Hexacorallia</taxon>
        <taxon>Scleractinia</taxon>
        <taxon>Astrocoeniina</taxon>
        <taxon>Pocilloporidae</taxon>
        <taxon>Pocillopora</taxon>
    </lineage>
</organism>
<keyword evidence="2" id="KW-1185">Reference proteome</keyword>
<feature type="non-terminal residue" evidence="1">
    <location>
        <position position="1"/>
    </location>
</feature>
<evidence type="ECO:0000313" key="1">
    <source>
        <dbReference type="EMBL" id="CAH3149692.1"/>
    </source>
</evidence>
<dbReference type="Proteomes" id="UP001159428">
    <property type="component" value="Unassembled WGS sequence"/>
</dbReference>
<proteinExistence type="predicted"/>
<protein>
    <submittedName>
        <fullName evidence="1">Uncharacterized protein</fullName>
    </submittedName>
</protein>
<sequence length="180" mass="20198">HHDVHDGSAKESIEEITKPMNDEWNRLSSQMYSLNDQGPITGHYLKIEGKSVVAYAKDTDRKTHLMVHTILEMTGKKFDQIVILESSSGGTVVAVNKTDDTVFVKTLSTPLRSLTTLDKVKRLYPEILLKKVPREVGSYYFYFESYLSGKRRVLGFDENGLAMNTGQVTPDSLESLIASP</sequence>
<gene>
    <name evidence="1" type="ORF">PMEA_00024452</name>
</gene>
<evidence type="ECO:0000313" key="2">
    <source>
        <dbReference type="Proteomes" id="UP001159428"/>
    </source>
</evidence>
<dbReference type="AlphaFoldDB" id="A0AAU9XJT8"/>
<name>A0AAU9XJT8_9CNID</name>
<dbReference type="EMBL" id="CALNXJ010000046">
    <property type="protein sequence ID" value="CAH3149692.1"/>
    <property type="molecule type" value="Genomic_DNA"/>
</dbReference>
<comment type="caution">
    <text evidence="1">The sequence shown here is derived from an EMBL/GenBank/DDBJ whole genome shotgun (WGS) entry which is preliminary data.</text>
</comment>